<accession>A0ABS5QRE4</accession>
<dbReference type="RefSeq" id="WP_213819655.1">
    <property type="nucleotide sequence ID" value="NZ_JAAMFI010000001.1"/>
</dbReference>
<comment type="caution">
    <text evidence="1">The sequence shown here is derived from an EMBL/GenBank/DDBJ whole genome shotgun (WGS) entry which is preliminary data.</text>
</comment>
<name>A0ABS5QRE4_9LACO</name>
<organism evidence="1 2">
    <name type="scientific">Fructobacillus papyriferae</name>
    <dbReference type="NCBI Taxonomy" id="2713171"/>
    <lineage>
        <taxon>Bacteria</taxon>
        <taxon>Bacillati</taxon>
        <taxon>Bacillota</taxon>
        <taxon>Bacilli</taxon>
        <taxon>Lactobacillales</taxon>
        <taxon>Lactobacillaceae</taxon>
        <taxon>Fructobacillus</taxon>
    </lineage>
</organism>
<keyword evidence="2" id="KW-1185">Reference proteome</keyword>
<gene>
    <name evidence="1" type="ORF">G6R27_03345</name>
</gene>
<reference evidence="1 2" key="1">
    <citation type="submission" date="2020-02" db="EMBL/GenBank/DDBJ databases">
        <title>Fructobacillus sp. isolated from paper mulberry of Taiwan.</title>
        <authorList>
            <person name="Lin S.-T."/>
        </authorList>
    </citation>
    <scope>NUCLEOTIDE SEQUENCE [LARGE SCALE GENOMIC DNA]</scope>
    <source>
        <strain evidence="1 2">M1-10</strain>
    </source>
</reference>
<dbReference type="EMBL" id="JAAMFI010000001">
    <property type="protein sequence ID" value="MBS9335075.1"/>
    <property type="molecule type" value="Genomic_DNA"/>
</dbReference>
<proteinExistence type="predicted"/>
<protein>
    <submittedName>
        <fullName evidence="1">Uncharacterized protein</fullName>
    </submittedName>
</protein>
<evidence type="ECO:0000313" key="2">
    <source>
        <dbReference type="Proteomes" id="UP001519418"/>
    </source>
</evidence>
<dbReference type="Proteomes" id="UP001519418">
    <property type="component" value="Unassembled WGS sequence"/>
</dbReference>
<sequence>MVKKAISIVLSFVLISTVFILKNINTTVLADDTLSPDEARRTLIHSLPVPAGVSKENFYYYANYANVISLPDQDIADDCLVFKDTQSNVLIGNTFHLLEKDSDGHVLRHLDVKDGQFHLTTVGELKTILETVKTNYPWLMNAQQNDDAS</sequence>
<evidence type="ECO:0000313" key="1">
    <source>
        <dbReference type="EMBL" id="MBS9335075.1"/>
    </source>
</evidence>